<keyword evidence="1" id="KW-0119">Carbohydrate metabolism</keyword>
<dbReference type="EMBL" id="ML208884">
    <property type="protein sequence ID" value="TFK59834.1"/>
    <property type="molecule type" value="Genomic_DNA"/>
</dbReference>
<dbReference type="Proteomes" id="UP000308600">
    <property type="component" value="Unassembled WGS sequence"/>
</dbReference>
<organism evidence="1 2">
    <name type="scientific">Pluteus cervinus</name>
    <dbReference type="NCBI Taxonomy" id="181527"/>
    <lineage>
        <taxon>Eukaryota</taxon>
        <taxon>Fungi</taxon>
        <taxon>Dikarya</taxon>
        <taxon>Basidiomycota</taxon>
        <taxon>Agaricomycotina</taxon>
        <taxon>Agaricomycetes</taxon>
        <taxon>Agaricomycetidae</taxon>
        <taxon>Agaricales</taxon>
        <taxon>Pluteineae</taxon>
        <taxon>Pluteaceae</taxon>
        <taxon>Pluteus</taxon>
    </lineage>
</organism>
<keyword evidence="1" id="KW-0624">Polysaccharide degradation</keyword>
<keyword evidence="1" id="KW-0858">Xylan degradation</keyword>
<keyword evidence="2" id="KW-1185">Reference proteome</keyword>
<proteinExistence type="predicted"/>
<protein>
    <submittedName>
        <fullName evidence="1">Endo-1,4-beta xylanase</fullName>
    </submittedName>
</protein>
<name>A0ACD3A368_9AGAR</name>
<sequence length="330" mass="36303">MSKLFGAFLVLLPLVAGQLNRAAKEDKKLYFGSATDNPEWNDTEYVRILSNTANFGQLTPANSMKWDATEPEPGVFNFTGGDQVVQLAERNGQIMRGHNCVWYNQLPDWVSSGTFTNASLLNIVENHCSTIVNHWRGKIWDVINEPFNDDGTFRETIFFNVTGTAYIPAALRAARAADPHAKLYINDYNLEEAGPKATAMINLVTALKSQGVPVDGIGVQGHLFVGEVPDSLESNLQAFTALGVEVAITELDIRMTLPATEALLEQQKQDYFNVISTCKGVSGCVGVTLWDYTDKFSWVPGAFPGQGAACPWDENLNIKPAFFGILDSWQ</sequence>
<reference evidence="1 2" key="1">
    <citation type="journal article" date="2019" name="Nat. Ecol. Evol.">
        <title>Megaphylogeny resolves global patterns of mushroom evolution.</title>
        <authorList>
            <person name="Varga T."/>
            <person name="Krizsan K."/>
            <person name="Foldi C."/>
            <person name="Dima B."/>
            <person name="Sanchez-Garcia M."/>
            <person name="Sanchez-Ramirez S."/>
            <person name="Szollosi G.J."/>
            <person name="Szarkandi J.G."/>
            <person name="Papp V."/>
            <person name="Albert L."/>
            <person name="Andreopoulos W."/>
            <person name="Angelini C."/>
            <person name="Antonin V."/>
            <person name="Barry K.W."/>
            <person name="Bougher N.L."/>
            <person name="Buchanan P."/>
            <person name="Buyck B."/>
            <person name="Bense V."/>
            <person name="Catcheside P."/>
            <person name="Chovatia M."/>
            <person name="Cooper J."/>
            <person name="Damon W."/>
            <person name="Desjardin D."/>
            <person name="Finy P."/>
            <person name="Geml J."/>
            <person name="Haridas S."/>
            <person name="Hughes K."/>
            <person name="Justo A."/>
            <person name="Karasinski D."/>
            <person name="Kautmanova I."/>
            <person name="Kiss B."/>
            <person name="Kocsube S."/>
            <person name="Kotiranta H."/>
            <person name="LaButti K.M."/>
            <person name="Lechner B.E."/>
            <person name="Liimatainen K."/>
            <person name="Lipzen A."/>
            <person name="Lukacs Z."/>
            <person name="Mihaltcheva S."/>
            <person name="Morgado L.N."/>
            <person name="Niskanen T."/>
            <person name="Noordeloos M.E."/>
            <person name="Ohm R.A."/>
            <person name="Ortiz-Santana B."/>
            <person name="Ovrebo C."/>
            <person name="Racz N."/>
            <person name="Riley R."/>
            <person name="Savchenko A."/>
            <person name="Shiryaev A."/>
            <person name="Soop K."/>
            <person name="Spirin V."/>
            <person name="Szebenyi C."/>
            <person name="Tomsovsky M."/>
            <person name="Tulloss R.E."/>
            <person name="Uehling J."/>
            <person name="Grigoriev I.V."/>
            <person name="Vagvolgyi C."/>
            <person name="Papp T."/>
            <person name="Martin F.M."/>
            <person name="Miettinen O."/>
            <person name="Hibbett D.S."/>
            <person name="Nagy L.G."/>
        </authorList>
    </citation>
    <scope>NUCLEOTIDE SEQUENCE [LARGE SCALE GENOMIC DNA]</scope>
    <source>
        <strain evidence="1 2">NL-1719</strain>
    </source>
</reference>
<accession>A0ACD3A368</accession>
<keyword evidence="1" id="KW-0378">Hydrolase</keyword>
<evidence type="ECO:0000313" key="1">
    <source>
        <dbReference type="EMBL" id="TFK59834.1"/>
    </source>
</evidence>
<evidence type="ECO:0000313" key="2">
    <source>
        <dbReference type="Proteomes" id="UP000308600"/>
    </source>
</evidence>
<keyword evidence="1" id="KW-0326">Glycosidase</keyword>
<gene>
    <name evidence="1" type="ORF">BDN72DRAFT_780201</name>
</gene>